<dbReference type="PANTHER" id="PTHR43833">
    <property type="entry name" value="POTASSIUM CHANNEL PROTEIN 2-RELATED-RELATED"/>
    <property type="match status" value="1"/>
</dbReference>
<proteinExistence type="predicted"/>
<name>A7HN80_FERNB</name>
<evidence type="ECO:0000256" key="2">
    <source>
        <dbReference type="SAM" id="Phobius"/>
    </source>
</evidence>
<reference evidence="5 6" key="2">
    <citation type="journal article" date="2009" name="Proc. Natl. Acad. Sci. U.S.A.">
        <title>On the chimeric nature, thermophilic origin, and phylogenetic placement of the Thermotogales.</title>
        <authorList>
            <person name="Zhaxybayeva O."/>
            <person name="Swithers K.S."/>
            <person name="Lapierre P."/>
            <person name="Fournier G.P."/>
            <person name="Bickhart D.M."/>
            <person name="DeBoy R.T."/>
            <person name="Nelson K.E."/>
            <person name="Nesbo C.L."/>
            <person name="Doolittle W.F."/>
            <person name="Gogarten J.P."/>
            <person name="Noll K.M."/>
        </authorList>
    </citation>
    <scope>NUCLEOTIDE SEQUENCE [LARGE SCALE GENOMIC DNA]</scope>
    <source>
        <strain evidence="6">ATCC 35602 / DSM 5306 / Rt17-B1</strain>
    </source>
</reference>
<keyword evidence="6" id="KW-1185">Reference proteome</keyword>
<dbReference type="KEGG" id="fno:Fnod_1520"/>
<feature type="transmembrane region" description="Helical" evidence="2">
    <location>
        <begin position="20"/>
        <end position="40"/>
    </location>
</feature>
<feature type="domain" description="RCK C-terminal" evidence="4">
    <location>
        <begin position="238"/>
        <end position="324"/>
    </location>
</feature>
<dbReference type="AlphaFoldDB" id="A7HN80"/>
<feature type="domain" description="RCK N-terminal" evidence="3">
    <location>
        <begin position="96"/>
        <end position="222"/>
    </location>
</feature>
<dbReference type="Pfam" id="PF02080">
    <property type="entry name" value="TrkA_C"/>
    <property type="match status" value="1"/>
</dbReference>
<dbReference type="InterPro" id="IPR013099">
    <property type="entry name" value="K_chnl_dom"/>
</dbReference>
<dbReference type="Gene3D" id="1.10.287.70">
    <property type="match status" value="1"/>
</dbReference>
<feature type="transmembrane region" description="Helical" evidence="2">
    <location>
        <begin position="52"/>
        <end position="75"/>
    </location>
</feature>
<dbReference type="InterPro" id="IPR036721">
    <property type="entry name" value="RCK_C_sf"/>
</dbReference>
<evidence type="ECO:0000313" key="6">
    <source>
        <dbReference type="Proteomes" id="UP000002415"/>
    </source>
</evidence>
<dbReference type="HOGENOM" id="CLU_050982_0_0_0"/>
<evidence type="ECO:0000256" key="1">
    <source>
        <dbReference type="ARBA" id="ARBA00004651"/>
    </source>
</evidence>
<dbReference type="PROSITE" id="PS51202">
    <property type="entry name" value="RCK_C"/>
    <property type="match status" value="1"/>
</dbReference>
<dbReference type="GO" id="GO:0006813">
    <property type="term" value="P:potassium ion transport"/>
    <property type="evidence" value="ECO:0007669"/>
    <property type="project" value="InterPro"/>
</dbReference>
<dbReference type="PROSITE" id="PS51201">
    <property type="entry name" value="RCK_N"/>
    <property type="match status" value="1"/>
</dbReference>
<organism evidence="5 6">
    <name type="scientific">Fervidobacterium nodosum (strain ATCC 35602 / DSM 5306 / Rt17-B1)</name>
    <dbReference type="NCBI Taxonomy" id="381764"/>
    <lineage>
        <taxon>Bacteria</taxon>
        <taxon>Thermotogati</taxon>
        <taxon>Thermotogota</taxon>
        <taxon>Thermotogae</taxon>
        <taxon>Thermotogales</taxon>
        <taxon>Fervidobacteriaceae</taxon>
        <taxon>Fervidobacterium</taxon>
    </lineage>
</organism>
<keyword evidence="2" id="KW-0472">Membrane</keyword>
<dbReference type="SUPFAM" id="SSF81324">
    <property type="entry name" value="Voltage-gated potassium channels"/>
    <property type="match status" value="1"/>
</dbReference>
<sequence length="324" mass="36776">MGILVVFLVGTFYYFFFEKYSLLESIFFTAITLSTVGYGIPKELSTFGKLFTIFLILIGLSFVLYSISYITAILVEGELNKFFKTKRIERRVSKMKNHIIVVGVGNIGTHVVNQLLRYDEKVVAIDKEVNENAFFERIHGNREKLILINGDATNEETLLKAGLREARALITTLPDDSLNVFVALTAKNLNNKIYIVSNINNLANLTKFIYAGVDYPIATAEIASIRIVETVIGNKPKENVIDILNIKDKTFRVEIVDVENTKLSDEKIKDLKLKEKYNIFIVGVINNEKFLMGPSKDYIINSKDKIILFGESSGLENFRKDFLQ</sequence>
<dbReference type="SUPFAM" id="SSF51735">
    <property type="entry name" value="NAD(P)-binding Rossmann-fold domains"/>
    <property type="match status" value="1"/>
</dbReference>
<reference evidence="5 6" key="1">
    <citation type="submission" date="2007-07" db="EMBL/GenBank/DDBJ databases">
        <title>Complete sequence of Fervidobacterium nodosum Rt17-B1.</title>
        <authorList>
            <consortium name="US DOE Joint Genome Institute"/>
            <person name="Copeland A."/>
            <person name="Lucas S."/>
            <person name="Lapidus A."/>
            <person name="Barry K."/>
            <person name="Glavina del Rio T."/>
            <person name="Dalin E."/>
            <person name="Tice H."/>
            <person name="Pitluck S."/>
            <person name="Saunders E."/>
            <person name="Brettin T."/>
            <person name="Bruce D."/>
            <person name="Detter J.C."/>
            <person name="Han C."/>
            <person name="Schmutz J."/>
            <person name="Larimer F."/>
            <person name="Land M."/>
            <person name="Hauser L."/>
            <person name="Kyrpides N."/>
            <person name="Mikhailova N."/>
            <person name="Nelson K."/>
            <person name="Gogarten J.P."/>
            <person name="Noll K."/>
            <person name="Richardson P."/>
        </authorList>
    </citation>
    <scope>NUCLEOTIDE SEQUENCE [LARGE SCALE GENOMIC DNA]</scope>
    <source>
        <strain evidence="6">ATCC 35602 / DSM 5306 / Rt17-B1</strain>
    </source>
</reference>
<keyword evidence="2" id="KW-1133">Transmembrane helix</keyword>
<accession>A7HN80</accession>
<protein>
    <submittedName>
        <fullName evidence="5">TrkA-N domain protein</fullName>
    </submittedName>
</protein>
<dbReference type="Gene3D" id="3.30.70.1450">
    <property type="entry name" value="Regulator of K+ conductance, C-terminal domain"/>
    <property type="match status" value="1"/>
</dbReference>
<evidence type="ECO:0000259" key="4">
    <source>
        <dbReference type="PROSITE" id="PS51202"/>
    </source>
</evidence>
<dbReference type="STRING" id="381764.Fnod_1520"/>
<evidence type="ECO:0000259" key="3">
    <source>
        <dbReference type="PROSITE" id="PS51201"/>
    </source>
</evidence>
<dbReference type="Pfam" id="PF02254">
    <property type="entry name" value="TrkA_N"/>
    <property type="match status" value="1"/>
</dbReference>
<dbReference type="EMBL" id="CP000771">
    <property type="protein sequence ID" value="ABS61363.1"/>
    <property type="molecule type" value="Genomic_DNA"/>
</dbReference>
<dbReference type="InterPro" id="IPR003148">
    <property type="entry name" value="RCK_N"/>
</dbReference>
<dbReference type="InterPro" id="IPR050721">
    <property type="entry name" value="Trk_Ktr_HKT_K-transport"/>
</dbReference>
<dbReference type="InterPro" id="IPR036291">
    <property type="entry name" value="NAD(P)-bd_dom_sf"/>
</dbReference>
<dbReference type="SUPFAM" id="SSF116726">
    <property type="entry name" value="TrkA C-terminal domain-like"/>
    <property type="match status" value="1"/>
</dbReference>
<dbReference type="GO" id="GO:0005886">
    <property type="term" value="C:plasma membrane"/>
    <property type="evidence" value="ECO:0007669"/>
    <property type="project" value="UniProtKB-SubCell"/>
</dbReference>
<dbReference type="eggNOG" id="COG1226">
    <property type="taxonomic scope" value="Bacteria"/>
</dbReference>
<dbReference type="InterPro" id="IPR006037">
    <property type="entry name" value="RCK_C"/>
</dbReference>
<dbReference type="Pfam" id="PF07885">
    <property type="entry name" value="Ion_trans_2"/>
    <property type="match status" value="1"/>
</dbReference>
<dbReference type="PANTHER" id="PTHR43833:SF9">
    <property type="entry name" value="POTASSIUM CHANNEL PROTEIN YUGO-RELATED"/>
    <property type="match status" value="1"/>
</dbReference>
<dbReference type="GO" id="GO:0008324">
    <property type="term" value="F:monoatomic cation transmembrane transporter activity"/>
    <property type="evidence" value="ECO:0007669"/>
    <property type="project" value="InterPro"/>
</dbReference>
<dbReference type="Gene3D" id="3.40.50.720">
    <property type="entry name" value="NAD(P)-binding Rossmann-like Domain"/>
    <property type="match status" value="1"/>
</dbReference>
<dbReference type="Proteomes" id="UP000002415">
    <property type="component" value="Chromosome"/>
</dbReference>
<keyword evidence="2" id="KW-0812">Transmembrane</keyword>
<gene>
    <name evidence="5" type="ordered locus">Fnod_1520</name>
</gene>
<comment type="subcellular location">
    <subcellularLocation>
        <location evidence="1">Cell membrane</location>
        <topology evidence="1">Multi-pass membrane protein</topology>
    </subcellularLocation>
</comment>
<evidence type="ECO:0000313" key="5">
    <source>
        <dbReference type="EMBL" id="ABS61363.1"/>
    </source>
</evidence>